<reference evidence="2 3" key="1">
    <citation type="submission" date="2018-12" db="EMBL/GenBank/DDBJ databases">
        <title>The Draft Genome Sequence of the Soil Bacterium Pedobacter tournemirensis R1.</title>
        <authorList>
            <person name="He J."/>
        </authorList>
    </citation>
    <scope>NUCLEOTIDE SEQUENCE [LARGE SCALE GENOMIC DNA]</scope>
    <source>
        <strain evidence="2 3">R1</strain>
    </source>
</reference>
<organism evidence="2 3">
    <name type="scientific">Arcticibacter tournemirensis</name>
    <dbReference type="NCBI Taxonomy" id="699437"/>
    <lineage>
        <taxon>Bacteria</taxon>
        <taxon>Pseudomonadati</taxon>
        <taxon>Bacteroidota</taxon>
        <taxon>Sphingobacteriia</taxon>
        <taxon>Sphingobacteriales</taxon>
        <taxon>Sphingobacteriaceae</taxon>
        <taxon>Arcticibacter</taxon>
    </lineage>
</organism>
<gene>
    <name evidence="2" type="ORF">EKH83_02050</name>
    <name evidence="1" type="ORF">F1649_08580</name>
</gene>
<sequence length="78" mass="8849">MDRFSIDVPSGGSTVSFDVIDYAHDDDNRCKFEVFKNNRLVASFEPDSRGLLHVCKNPGGVDDEILEYLAEKIESYNF</sequence>
<dbReference type="AlphaFoldDB" id="A0A4Q0MHQ0"/>
<evidence type="ECO:0000313" key="2">
    <source>
        <dbReference type="EMBL" id="RXF72526.1"/>
    </source>
</evidence>
<protein>
    <submittedName>
        <fullName evidence="2">Uncharacterized protein</fullName>
    </submittedName>
</protein>
<dbReference type="EMBL" id="RXOC01000001">
    <property type="protein sequence ID" value="RXF72526.1"/>
    <property type="molecule type" value="Genomic_DNA"/>
</dbReference>
<comment type="caution">
    <text evidence="2">The sequence shown here is derived from an EMBL/GenBank/DDBJ whole genome shotgun (WGS) entry which is preliminary data.</text>
</comment>
<proteinExistence type="predicted"/>
<dbReference type="Proteomes" id="UP000322918">
    <property type="component" value="Unassembled WGS sequence"/>
</dbReference>
<dbReference type="EMBL" id="VWNE01000011">
    <property type="protein sequence ID" value="KAA8483620.1"/>
    <property type="molecule type" value="Genomic_DNA"/>
</dbReference>
<keyword evidence="4" id="KW-1185">Reference proteome</keyword>
<reference evidence="1 4" key="2">
    <citation type="submission" date="2019-09" db="EMBL/GenBank/DDBJ databases">
        <title>Pararcticibacter amylolyticus gen. nov., sp. nov., isolated from a rottenly hemp rope, and reclassification of Pedobacter tournemirensis as Pararcticibacter tournemirensis comb. nov.</title>
        <authorList>
            <person name="Cai Y."/>
        </authorList>
    </citation>
    <scope>NUCLEOTIDE SEQUENCE [LARGE SCALE GENOMIC DNA]</scope>
    <source>
        <strain evidence="1 4">TF5-37.2-LB10</strain>
    </source>
</reference>
<accession>A0A4Q0MHQ0</accession>
<dbReference type="RefSeq" id="WP_128767710.1">
    <property type="nucleotide sequence ID" value="NZ_RXOC01000001.1"/>
</dbReference>
<evidence type="ECO:0000313" key="4">
    <source>
        <dbReference type="Proteomes" id="UP000322918"/>
    </source>
</evidence>
<evidence type="ECO:0000313" key="1">
    <source>
        <dbReference type="EMBL" id="KAA8483620.1"/>
    </source>
</evidence>
<name>A0A4Q0MHQ0_9SPHI</name>
<dbReference type="Proteomes" id="UP000290848">
    <property type="component" value="Unassembled WGS sequence"/>
</dbReference>
<dbReference type="OrthoDB" id="769901at2"/>
<evidence type="ECO:0000313" key="3">
    <source>
        <dbReference type="Proteomes" id="UP000290848"/>
    </source>
</evidence>